<dbReference type="EMBL" id="CP128399">
    <property type="protein sequence ID" value="WJW65596.1"/>
    <property type="molecule type" value="Genomic_DNA"/>
</dbReference>
<organism evidence="1 3">
    <name type="scientific">Candidatus Chlorohelix allophototropha</name>
    <dbReference type="NCBI Taxonomy" id="3003348"/>
    <lineage>
        <taxon>Bacteria</taxon>
        <taxon>Bacillati</taxon>
        <taxon>Chloroflexota</taxon>
        <taxon>Chloroflexia</taxon>
        <taxon>Candidatus Chloroheliales</taxon>
        <taxon>Candidatus Chloroheliaceae</taxon>
        <taxon>Candidatus Chlorohelix</taxon>
    </lineage>
</organism>
<evidence type="ECO:0000313" key="4">
    <source>
        <dbReference type="Proteomes" id="UP001431572"/>
    </source>
</evidence>
<dbReference type="Proteomes" id="UP001431572">
    <property type="component" value="Chromosome 1"/>
</dbReference>
<sequence length="68" mass="7454">MKKTFTAMCVYEDGSKDEAVVIVTSEGTIFQVAWEISNGEKDRAVIEAESAEEAFAIWCEDNGFVAVS</sequence>
<reference evidence="2" key="2">
    <citation type="journal article" date="2024" name="Nature">
        <title>Anoxygenic phototroph of the Chloroflexota uses a type I reaction centre.</title>
        <authorList>
            <person name="Tsuji J.M."/>
            <person name="Shaw N.A."/>
            <person name="Nagashima S."/>
            <person name="Venkiteswaran J.J."/>
            <person name="Schiff S.L."/>
            <person name="Watanabe T."/>
            <person name="Fukui M."/>
            <person name="Hanada S."/>
            <person name="Tank M."/>
            <person name="Neufeld J.D."/>
        </authorList>
    </citation>
    <scope>NUCLEOTIDE SEQUENCE</scope>
    <source>
        <strain evidence="2">L227-S17</strain>
    </source>
</reference>
<evidence type="ECO:0000313" key="2">
    <source>
        <dbReference type="EMBL" id="WJW65596.1"/>
    </source>
</evidence>
<accession>A0A8T7M207</accession>
<gene>
    <name evidence="1" type="ORF">HXX08_10100</name>
    <name evidence="2" type="ORF">OZ401_001364</name>
</gene>
<dbReference type="Proteomes" id="UP000521676">
    <property type="component" value="Unassembled WGS sequence"/>
</dbReference>
<protein>
    <submittedName>
        <fullName evidence="1">Uncharacterized protein</fullName>
    </submittedName>
</protein>
<name>A0A8T7M207_9CHLR</name>
<evidence type="ECO:0000313" key="3">
    <source>
        <dbReference type="Proteomes" id="UP000521676"/>
    </source>
</evidence>
<proteinExistence type="predicted"/>
<evidence type="ECO:0000313" key="1">
    <source>
        <dbReference type="EMBL" id="NWJ46220.1"/>
    </source>
</evidence>
<dbReference type="EMBL" id="JACATZ010000001">
    <property type="protein sequence ID" value="NWJ46220.1"/>
    <property type="molecule type" value="Genomic_DNA"/>
</dbReference>
<dbReference type="AlphaFoldDB" id="A0A8T7M207"/>
<reference evidence="1 3" key="1">
    <citation type="submission" date="2020-06" db="EMBL/GenBank/DDBJ databases">
        <title>Anoxygenic phototrophic Chloroflexota member uses a Type I reaction center.</title>
        <authorList>
            <person name="Tsuji J.M."/>
            <person name="Shaw N.A."/>
            <person name="Nagashima S."/>
            <person name="Venkiteswaran J."/>
            <person name="Schiff S.L."/>
            <person name="Hanada S."/>
            <person name="Tank M."/>
            <person name="Neufeld J.D."/>
        </authorList>
    </citation>
    <scope>NUCLEOTIDE SEQUENCE [LARGE SCALE GENOMIC DNA]</scope>
    <source>
        <strain evidence="1">L227-S17</strain>
    </source>
</reference>
<keyword evidence="4" id="KW-1185">Reference proteome</keyword>
<dbReference type="RefSeq" id="WP_341467482.1">
    <property type="nucleotide sequence ID" value="NZ_CP128399.1"/>
</dbReference>